<dbReference type="FunFam" id="3.40.50.300:FF:000011">
    <property type="entry name" value="Putative ABC transporter ATP-binding component"/>
    <property type="match status" value="1"/>
</dbReference>
<proteinExistence type="predicted"/>
<keyword evidence="4" id="KW-0175">Coiled coil</keyword>
<accession>A0A2R9SNU0</accession>
<sequence>MTMILKAKDISMELQGRPLFEGIQFEVAEGERIALYGRNGTGKTTLFSILAGELEPTSGVVETILPRERWGWLRQQDEPDEGSMSAIDTVRSRSHASLWELKLGLAGVERLMNSGDNESMEQLLEQYGNLLERFESQNGFQWETEVEKAMTMLGIGPEVWPVPYRELSGGQKTKVMLSALLVSAPKFLLLDEPTNHLDNESLVWLEQWLVSSYKGTVLFVSHDREFIDRVATSVCELTPDELRRYRGGYTDYRREKERELREQETLYRKQELARKALEESIRRYEEWFHKAQLMRPGTYSGRQDKPPAYYQKQKAKKNHTRRYHAKEKALERLEAERVDKPRSGPKLNMELEGEAFGGRTLLQVKDVGFGYGETRLFDKLTFYLNRGDRLAVRGPNGSGKTTLLKLLLGEIDPQEGRITQNPSIRIGYFSQELEGLEPETTLLDSLLVIPGMTESRARTLLGSFLFRRDDVFKKMGQLSMGEKCRTAFLKLYFSGAHLLVLDEPSNYLDVDTREVIEQVLVNFPGAIALVSHDRYLVRQIANRLLTLKPGEAPVWFEGSVDEEEEQASRIGVIKGDTEKDNRRMALEYRVQELLGLSTDEIEAGEEANWLAEIRALRAELANLQADK</sequence>
<dbReference type="CDD" id="cd03221">
    <property type="entry name" value="ABCF_EF-3"/>
    <property type="match status" value="2"/>
</dbReference>
<dbReference type="InterPro" id="IPR027417">
    <property type="entry name" value="P-loop_NTPase"/>
</dbReference>
<feature type="domain" description="ABC transporter" evidence="5">
    <location>
        <begin position="5"/>
        <end position="272"/>
    </location>
</feature>
<keyword evidence="1" id="KW-0677">Repeat</keyword>
<dbReference type="Gene3D" id="3.40.50.300">
    <property type="entry name" value="P-loop containing nucleotide triphosphate hydrolases"/>
    <property type="match status" value="2"/>
</dbReference>
<protein>
    <submittedName>
        <fullName evidence="6">ABC transporter related protein</fullName>
    </submittedName>
</protein>
<feature type="domain" description="ABC transporter" evidence="5">
    <location>
        <begin position="362"/>
        <end position="574"/>
    </location>
</feature>
<evidence type="ECO:0000256" key="1">
    <source>
        <dbReference type="ARBA" id="ARBA00022737"/>
    </source>
</evidence>
<dbReference type="Proteomes" id="UP000003094">
    <property type="component" value="Unassembled WGS sequence"/>
</dbReference>
<dbReference type="InterPro" id="IPR017871">
    <property type="entry name" value="ABC_transporter-like_CS"/>
</dbReference>
<dbReference type="InterPro" id="IPR032781">
    <property type="entry name" value="ABC_tran_Xtn"/>
</dbReference>
<gene>
    <name evidence="6" type="ORF">PVOR_27530</name>
</gene>
<dbReference type="PROSITE" id="PS50893">
    <property type="entry name" value="ABC_TRANSPORTER_2"/>
    <property type="match status" value="2"/>
</dbReference>
<dbReference type="PROSITE" id="PS00211">
    <property type="entry name" value="ABC_TRANSPORTER_1"/>
    <property type="match status" value="1"/>
</dbReference>
<reference evidence="6 7" key="1">
    <citation type="journal article" date="2010" name="BMC Genomics">
        <title>Genome sequence of the pattern forming Paenibacillus vortex bacterium reveals potential for thriving in complex environments.</title>
        <authorList>
            <person name="Sirota-Madi A."/>
            <person name="Olender T."/>
            <person name="Helman Y."/>
            <person name="Ingham C."/>
            <person name="Brainis I."/>
            <person name="Roth D."/>
            <person name="Hagi E."/>
            <person name="Brodsky L."/>
            <person name="Leshkowitz D."/>
            <person name="Galatenko V."/>
            <person name="Nikolaev V."/>
            <person name="Mugasimangalam R.C."/>
            <person name="Bransburg-Zabary S."/>
            <person name="Gutnick D.L."/>
            <person name="Lancet D."/>
            <person name="Ben-Jacob E."/>
        </authorList>
    </citation>
    <scope>NUCLEOTIDE SEQUENCE [LARGE SCALE GENOMIC DNA]</scope>
    <source>
        <strain evidence="6 7">V453</strain>
    </source>
</reference>
<feature type="coiled-coil region" evidence="4">
    <location>
        <begin position="253"/>
        <end position="280"/>
    </location>
</feature>
<evidence type="ECO:0000259" key="5">
    <source>
        <dbReference type="PROSITE" id="PS50893"/>
    </source>
</evidence>
<dbReference type="EMBL" id="ADHJ01000044">
    <property type="protein sequence ID" value="EFU39050.1"/>
    <property type="molecule type" value="Genomic_DNA"/>
</dbReference>
<evidence type="ECO:0000256" key="3">
    <source>
        <dbReference type="ARBA" id="ARBA00022840"/>
    </source>
</evidence>
<dbReference type="SUPFAM" id="SSF52540">
    <property type="entry name" value="P-loop containing nucleoside triphosphate hydrolases"/>
    <property type="match status" value="2"/>
</dbReference>
<keyword evidence="2" id="KW-0547">Nucleotide-binding</keyword>
<dbReference type="KEGG" id="pvo:PVOR_27530"/>
<name>A0A2R9SNU0_9BACL</name>
<keyword evidence="3" id="KW-0067">ATP-binding</keyword>
<dbReference type="Pfam" id="PF12848">
    <property type="entry name" value="ABC_tran_Xtn"/>
    <property type="match status" value="1"/>
</dbReference>
<dbReference type="InterPro" id="IPR003439">
    <property type="entry name" value="ABC_transporter-like_ATP-bd"/>
</dbReference>
<evidence type="ECO:0000313" key="6">
    <source>
        <dbReference type="EMBL" id="EFU39050.1"/>
    </source>
</evidence>
<evidence type="ECO:0000256" key="4">
    <source>
        <dbReference type="SAM" id="Coils"/>
    </source>
</evidence>
<dbReference type="GO" id="GO:0005524">
    <property type="term" value="F:ATP binding"/>
    <property type="evidence" value="ECO:0007669"/>
    <property type="project" value="UniProtKB-KW"/>
</dbReference>
<dbReference type="InterPro" id="IPR003593">
    <property type="entry name" value="AAA+_ATPase"/>
</dbReference>
<dbReference type="PANTHER" id="PTHR19211">
    <property type="entry name" value="ATP-BINDING TRANSPORT PROTEIN-RELATED"/>
    <property type="match status" value="1"/>
</dbReference>
<evidence type="ECO:0000313" key="7">
    <source>
        <dbReference type="Proteomes" id="UP000003094"/>
    </source>
</evidence>
<dbReference type="PANTHER" id="PTHR19211:SF14">
    <property type="entry name" value="ATP-BINDING CASSETTE SUB-FAMILY F MEMBER 1"/>
    <property type="match status" value="1"/>
</dbReference>
<dbReference type="RefSeq" id="WP_006212232.1">
    <property type="nucleotide sequence ID" value="NZ_ADHJ01000044.1"/>
</dbReference>
<dbReference type="AlphaFoldDB" id="A0A2R9SNU0"/>
<organism evidence="6 7">
    <name type="scientific">Paenibacillus vortex V453</name>
    <dbReference type="NCBI Taxonomy" id="715225"/>
    <lineage>
        <taxon>Bacteria</taxon>
        <taxon>Bacillati</taxon>
        <taxon>Bacillota</taxon>
        <taxon>Bacilli</taxon>
        <taxon>Bacillales</taxon>
        <taxon>Paenibacillaceae</taxon>
        <taxon>Paenibacillus</taxon>
    </lineage>
</organism>
<dbReference type="InterPro" id="IPR050611">
    <property type="entry name" value="ABCF"/>
</dbReference>
<dbReference type="GO" id="GO:0016887">
    <property type="term" value="F:ATP hydrolysis activity"/>
    <property type="evidence" value="ECO:0007669"/>
    <property type="project" value="InterPro"/>
</dbReference>
<dbReference type="NCBIfam" id="NF000355">
    <property type="entry name" value="ribo_prot_ABC_F"/>
    <property type="match status" value="1"/>
</dbReference>
<dbReference type="Pfam" id="PF00005">
    <property type="entry name" value="ABC_tran"/>
    <property type="match status" value="2"/>
</dbReference>
<comment type="caution">
    <text evidence="6">The sequence shown here is derived from an EMBL/GenBank/DDBJ whole genome shotgun (WGS) entry which is preliminary data.</text>
</comment>
<evidence type="ECO:0000256" key="2">
    <source>
        <dbReference type="ARBA" id="ARBA00022741"/>
    </source>
</evidence>
<dbReference type="SMART" id="SM00382">
    <property type="entry name" value="AAA"/>
    <property type="match status" value="2"/>
</dbReference>
<keyword evidence="7" id="KW-1185">Reference proteome</keyword>